<proteinExistence type="predicted"/>
<dbReference type="PANTHER" id="PTHR46797">
    <property type="entry name" value="HTH-TYPE TRANSCRIPTIONAL REGULATOR"/>
    <property type="match status" value="1"/>
</dbReference>
<accession>A0A2K8UHX5</accession>
<keyword evidence="4" id="KW-1185">Reference proteome</keyword>
<dbReference type="SMART" id="SM00530">
    <property type="entry name" value="HTH_XRE"/>
    <property type="match status" value="1"/>
</dbReference>
<dbReference type="KEGG" id="tsy:THSYN_29800"/>
<dbReference type="InterPro" id="IPR010982">
    <property type="entry name" value="Lambda_DNA-bd_dom_sf"/>
</dbReference>
<dbReference type="PROSITE" id="PS50943">
    <property type="entry name" value="HTH_CROC1"/>
    <property type="match status" value="1"/>
</dbReference>
<feature type="domain" description="HTH cro/C1-type" evidence="2">
    <location>
        <begin position="14"/>
        <end position="68"/>
    </location>
</feature>
<dbReference type="RefSeq" id="WP_100922773.1">
    <property type="nucleotide sequence ID" value="NZ_CP020371.1"/>
</dbReference>
<dbReference type="OrthoDB" id="5769232at2"/>
<evidence type="ECO:0000256" key="1">
    <source>
        <dbReference type="ARBA" id="ARBA00023125"/>
    </source>
</evidence>
<dbReference type="InterPro" id="IPR050807">
    <property type="entry name" value="TransReg_Diox_bact_type"/>
</dbReference>
<dbReference type="AlphaFoldDB" id="A0A2K8UHX5"/>
<dbReference type="InterPro" id="IPR001387">
    <property type="entry name" value="Cro/C1-type_HTH"/>
</dbReference>
<dbReference type="GO" id="GO:0003700">
    <property type="term" value="F:DNA-binding transcription factor activity"/>
    <property type="evidence" value="ECO:0007669"/>
    <property type="project" value="TreeGrafter"/>
</dbReference>
<evidence type="ECO:0000259" key="2">
    <source>
        <dbReference type="PROSITE" id="PS50943"/>
    </source>
</evidence>
<dbReference type="SUPFAM" id="SSF47413">
    <property type="entry name" value="lambda repressor-like DNA-binding domains"/>
    <property type="match status" value="1"/>
</dbReference>
<name>A0A2K8UHX5_9GAMM</name>
<dbReference type="CDD" id="cd00093">
    <property type="entry name" value="HTH_XRE"/>
    <property type="match status" value="1"/>
</dbReference>
<dbReference type="PANTHER" id="PTHR46797:SF1">
    <property type="entry name" value="METHYLPHOSPHONATE SYNTHASE"/>
    <property type="match status" value="1"/>
</dbReference>
<dbReference type="EMBL" id="CP020371">
    <property type="protein sequence ID" value="AUB85122.1"/>
    <property type="molecule type" value="Genomic_DNA"/>
</dbReference>
<geneLocation type="plasmid" evidence="4">
    <name>pts417</name>
</geneLocation>
<gene>
    <name evidence="3" type="ORF">THSYN_29800</name>
</gene>
<dbReference type="Pfam" id="PF01381">
    <property type="entry name" value="HTH_3"/>
    <property type="match status" value="1"/>
</dbReference>
<dbReference type="GO" id="GO:0005829">
    <property type="term" value="C:cytosol"/>
    <property type="evidence" value="ECO:0007669"/>
    <property type="project" value="TreeGrafter"/>
</dbReference>
<dbReference type="Gene3D" id="1.10.260.40">
    <property type="entry name" value="lambda repressor-like DNA-binding domains"/>
    <property type="match status" value="1"/>
</dbReference>
<evidence type="ECO:0000313" key="4">
    <source>
        <dbReference type="Proteomes" id="UP000232638"/>
    </source>
</evidence>
<protein>
    <submittedName>
        <fullName evidence="3">Transcriptional regulator</fullName>
    </submittedName>
</protein>
<keyword evidence="3" id="KW-0614">Plasmid</keyword>
<reference evidence="3 4" key="1">
    <citation type="submission" date="2017-03" db="EMBL/GenBank/DDBJ databases">
        <title>Complete genome sequence of Candidatus 'Thiodictyon syntrophicum' sp. nov. strain Cad16T, a photolithoautotroph purple sulfur bacterium isolated from an alpine meromictic lake.</title>
        <authorList>
            <person name="Luedin S.M."/>
            <person name="Pothier J.F."/>
            <person name="Danza F."/>
            <person name="Storelli N."/>
            <person name="Wittwer M."/>
            <person name="Tonolla M."/>
        </authorList>
    </citation>
    <scope>NUCLEOTIDE SEQUENCE [LARGE SCALE GENOMIC DNA]</scope>
    <source>
        <strain evidence="3 4">Cad16T</strain>
        <plasmid evidence="4">Plasmid pts417</plasmid>
    </source>
</reference>
<evidence type="ECO:0000313" key="3">
    <source>
        <dbReference type="EMBL" id="AUB85122.1"/>
    </source>
</evidence>
<dbReference type="GO" id="GO:0003677">
    <property type="term" value="F:DNA binding"/>
    <property type="evidence" value="ECO:0007669"/>
    <property type="project" value="UniProtKB-KW"/>
</dbReference>
<dbReference type="Proteomes" id="UP000232638">
    <property type="component" value="Plasmid pTs417"/>
</dbReference>
<sequence length="147" mass="15942">MNEDNVVVLNGDRLKQARSTAGLNQAELGQRCGVSQSHISGMERSVRAPSIELLDTLSQALGVSAHWLMGGDSDDTLATTEIGREHILAERKTPVGLASLAGDECLCEHLHIRSIEWRALRSLQPPNGLNKEGYLVVLLALRGHRAT</sequence>
<keyword evidence="1" id="KW-0238">DNA-binding</keyword>
<organism evidence="3 4">
    <name type="scientific">Candidatus Thiodictyon syntrophicum</name>
    <dbReference type="NCBI Taxonomy" id="1166950"/>
    <lineage>
        <taxon>Bacteria</taxon>
        <taxon>Pseudomonadati</taxon>
        <taxon>Pseudomonadota</taxon>
        <taxon>Gammaproteobacteria</taxon>
        <taxon>Chromatiales</taxon>
        <taxon>Chromatiaceae</taxon>
        <taxon>Thiodictyon</taxon>
    </lineage>
</organism>